<dbReference type="Pfam" id="PF17754">
    <property type="entry name" value="TetR_C_14"/>
    <property type="match status" value="1"/>
</dbReference>
<comment type="caution">
    <text evidence="6">The sequence shown here is derived from an EMBL/GenBank/DDBJ whole genome shotgun (WGS) entry which is preliminary data.</text>
</comment>
<dbReference type="InterPro" id="IPR041347">
    <property type="entry name" value="MftR_C"/>
</dbReference>
<dbReference type="PANTHER" id="PTHR30055:SF238">
    <property type="entry name" value="MYCOFACTOCIN BIOSYNTHESIS TRANSCRIPTIONAL REGULATOR MFTR-RELATED"/>
    <property type="match status" value="1"/>
</dbReference>
<evidence type="ECO:0000256" key="3">
    <source>
        <dbReference type="ARBA" id="ARBA00023163"/>
    </source>
</evidence>
<dbReference type="PROSITE" id="PS50977">
    <property type="entry name" value="HTH_TETR_2"/>
    <property type="match status" value="1"/>
</dbReference>
<keyword evidence="3" id="KW-0804">Transcription</keyword>
<keyword evidence="1" id="KW-0805">Transcription regulation</keyword>
<keyword evidence="2 4" id="KW-0238">DNA-binding</keyword>
<feature type="DNA-binding region" description="H-T-H motif" evidence="4">
    <location>
        <begin position="36"/>
        <end position="55"/>
    </location>
</feature>
<organism evidence="6 7">
    <name type="scientific">Plantactinospora sonchi</name>
    <dbReference type="NCBI Taxonomy" id="1544735"/>
    <lineage>
        <taxon>Bacteria</taxon>
        <taxon>Bacillati</taxon>
        <taxon>Actinomycetota</taxon>
        <taxon>Actinomycetes</taxon>
        <taxon>Micromonosporales</taxon>
        <taxon>Micromonosporaceae</taxon>
        <taxon>Plantactinospora</taxon>
    </lineage>
</organism>
<dbReference type="InterPro" id="IPR050109">
    <property type="entry name" value="HTH-type_TetR-like_transc_reg"/>
</dbReference>
<dbReference type="RefSeq" id="WP_331213043.1">
    <property type="nucleotide sequence ID" value="NZ_JAZGQK010000003.1"/>
</dbReference>
<dbReference type="Gene3D" id="1.10.10.60">
    <property type="entry name" value="Homeodomain-like"/>
    <property type="match status" value="1"/>
</dbReference>
<evidence type="ECO:0000256" key="1">
    <source>
        <dbReference type="ARBA" id="ARBA00023015"/>
    </source>
</evidence>
<proteinExistence type="predicted"/>
<evidence type="ECO:0000256" key="4">
    <source>
        <dbReference type="PROSITE-ProRule" id="PRU00335"/>
    </source>
</evidence>
<evidence type="ECO:0000313" key="7">
    <source>
        <dbReference type="Proteomes" id="UP001332243"/>
    </source>
</evidence>
<evidence type="ECO:0000259" key="5">
    <source>
        <dbReference type="PROSITE" id="PS50977"/>
    </source>
</evidence>
<evidence type="ECO:0000313" key="6">
    <source>
        <dbReference type="EMBL" id="MEE6257935.1"/>
    </source>
</evidence>
<reference evidence="6 7" key="1">
    <citation type="submission" date="2024-01" db="EMBL/GenBank/DDBJ databases">
        <title>Genome insights into Plantactinospora sonchi sp. nov.</title>
        <authorList>
            <person name="Wang L."/>
        </authorList>
    </citation>
    <scope>NUCLEOTIDE SEQUENCE [LARGE SCALE GENOMIC DNA]</scope>
    <source>
        <strain evidence="6 7">NEAU-QY2</strain>
    </source>
</reference>
<protein>
    <submittedName>
        <fullName evidence="6">TetR/AcrR family transcriptional regulator</fullName>
    </submittedName>
</protein>
<dbReference type="PROSITE" id="PS01081">
    <property type="entry name" value="HTH_TETR_1"/>
    <property type="match status" value="1"/>
</dbReference>
<dbReference type="PANTHER" id="PTHR30055">
    <property type="entry name" value="HTH-TYPE TRANSCRIPTIONAL REGULATOR RUTR"/>
    <property type="match status" value="1"/>
</dbReference>
<dbReference type="Pfam" id="PF00440">
    <property type="entry name" value="TetR_N"/>
    <property type="match status" value="1"/>
</dbReference>
<dbReference type="EMBL" id="JAZGQK010000003">
    <property type="protein sequence ID" value="MEE6257935.1"/>
    <property type="molecule type" value="Genomic_DNA"/>
</dbReference>
<evidence type="ECO:0000256" key="2">
    <source>
        <dbReference type="ARBA" id="ARBA00023125"/>
    </source>
</evidence>
<dbReference type="Proteomes" id="UP001332243">
    <property type="component" value="Unassembled WGS sequence"/>
</dbReference>
<dbReference type="Gene3D" id="1.10.357.10">
    <property type="entry name" value="Tetracycline Repressor, domain 2"/>
    <property type="match status" value="1"/>
</dbReference>
<dbReference type="InterPro" id="IPR001647">
    <property type="entry name" value="HTH_TetR"/>
</dbReference>
<gene>
    <name evidence="6" type="ORF">V1633_05425</name>
</gene>
<feature type="domain" description="HTH tetR-type" evidence="5">
    <location>
        <begin position="13"/>
        <end position="73"/>
    </location>
</feature>
<sequence>METTVGRRERKKAATRQALHEAALRLAVEHGPDQVTVEAIADAADVSRRTFSNYFANKEEALFYVDLLRIRRLVELVHDQPADVPPWVALTRATEQLVRETGDVDPLWVAQRRLVRSHPSLAAHQIAVYGTIERELTTEISGRLPQHPDTPLHAQVLAATLLSAVRAAIQHWVDHPERPLTDLVRTALDYATTH</sequence>
<dbReference type="InterPro" id="IPR009057">
    <property type="entry name" value="Homeodomain-like_sf"/>
</dbReference>
<name>A0ABU7RN69_9ACTN</name>
<dbReference type="InterPro" id="IPR023772">
    <property type="entry name" value="DNA-bd_HTH_TetR-type_CS"/>
</dbReference>
<dbReference type="SUPFAM" id="SSF46689">
    <property type="entry name" value="Homeodomain-like"/>
    <property type="match status" value="1"/>
</dbReference>
<keyword evidence="7" id="KW-1185">Reference proteome</keyword>
<accession>A0ABU7RN69</accession>